<comment type="caution">
    <text evidence="1">The sequence shown here is derived from an EMBL/GenBank/DDBJ whole genome shotgun (WGS) entry which is preliminary data.</text>
</comment>
<name>A0A318T8Y4_9BRAD</name>
<evidence type="ECO:0000313" key="1">
    <source>
        <dbReference type="EMBL" id="PYF01134.1"/>
    </source>
</evidence>
<keyword evidence="2" id="KW-1185">Reference proteome</keyword>
<reference evidence="1 2" key="1">
    <citation type="submission" date="2018-06" db="EMBL/GenBank/DDBJ databases">
        <title>Genomic Encyclopedia of Archaeal and Bacterial Type Strains, Phase II (KMG-II): from individual species to whole genera.</title>
        <authorList>
            <person name="Goeker M."/>
        </authorList>
    </citation>
    <scope>NUCLEOTIDE SEQUENCE [LARGE SCALE GENOMIC DNA]</scope>
    <source>
        <strain evidence="1 2">JCM 11668</strain>
    </source>
</reference>
<protein>
    <submittedName>
        <fullName evidence="1">Uncharacterized protein</fullName>
    </submittedName>
</protein>
<proteinExistence type="predicted"/>
<sequence>MLFDDAPAPKIGTGVAQRPEQAIEPNGFVGALGQLEFDRIDLNGARIIEILSAVDELPERVVARVLAQHELAAVTADVSLGRVM</sequence>
<evidence type="ECO:0000313" key="2">
    <source>
        <dbReference type="Proteomes" id="UP000248148"/>
    </source>
</evidence>
<organism evidence="1 2">
    <name type="scientific">Rhodopseudomonas faecalis</name>
    <dbReference type="NCBI Taxonomy" id="99655"/>
    <lineage>
        <taxon>Bacteria</taxon>
        <taxon>Pseudomonadati</taxon>
        <taxon>Pseudomonadota</taxon>
        <taxon>Alphaproteobacteria</taxon>
        <taxon>Hyphomicrobiales</taxon>
        <taxon>Nitrobacteraceae</taxon>
        <taxon>Rhodopseudomonas</taxon>
    </lineage>
</organism>
<dbReference type="EMBL" id="QJTI01000026">
    <property type="protein sequence ID" value="PYF01134.1"/>
    <property type="molecule type" value="Genomic_DNA"/>
</dbReference>
<dbReference type="Proteomes" id="UP000248148">
    <property type="component" value="Unassembled WGS sequence"/>
</dbReference>
<accession>A0A318T8Y4</accession>
<dbReference type="AlphaFoldDB" id="A0A318T8Y4"/>
<gene>
    <name evidence="1" type="ORF">BJ122_12612</name>
</gene>